<dbReference type="EMBL" id="JAMOIM010000003">
    <property type="protein sequence ID" value="MCW6507606.1"/>
    <property type="molecule type" value="Genomic_DNA"/>
</dbReference>
<gene>
    <name evidence="3" type="ORF">M8523_06175</name>
</gene>
<keyword evidence="1" id="KW-0732">Signal</keyword>
<dbReference type="Proteomes" id="UP001165667">
    <property type="component" value="Unassembled WGS sequence"/>
</dbReference>
<organism evidence="3 4">
    <name type="scientific">Lichenifustis flavocetrariae</name>
    <dbReference type="NCBI Taxonomy" id="2949735"/>
    <lineage>
        <taxon>Bacteria</taxon>
        <taxon>Pseudomonadati</taxon>
        <taxon>Pseudomonadota</taxon>
        <taxon>Alphaproteobacteria</taxon>
        <taxon>Hyphomicrobiales</taxon>
        <taxon>Lichenihabitantaceae</taxon>
        <taxon>Lichenifustis</taxon>
    </lineage>
</organism>
<comment type="caution">
    <text evidence="3">The sequence shown here is derived from an EMBL/GenBank/DDBJ whole genome shotgun (WGS) entry which is preliminary data.</text>
</comment>
<feature type="domain" description="CHRD" evidence="2">
    <location>
        <begin position="26"/>
        <end position="145"/>
    </location>
</feature>
<dbReference type="InterPro" id="IPR010895">
    <property type="entry name" value="CHRD"/>
</dbReference>
<evidence type="ECO:0000313" key="4">
    <source>
        <dbReference type="Proteomes" id="UP001165667"/>
    </source>
</evidence>
<feature type="chain" id="PRO_5041311676" evidence="1">
    <location>
        <begin position="20"/>
        <end position="145"/>
    </location>
</feature>
<protein>
    <submittedName>
        <fullName evidence="3">CHRD domain-containing protein</fullName>
    </submittedName>
</protein>
<feature type="signal peptide" evidence="1">
    <location>
        <begin position="1"/>
        <end position="19"/>
    </location>
</feature>
<reference evidence="3" key="1">
    <citation type="submission" date="2022-05" db="EMBL/GenBank/DDBJ databases">
        <authorList>
            <person name="Pankratov T."/>
        </authorList>
    </citation>
    <scope>NUCLEOTIDE SEQUENCE</scope>
    <source>
        <strain evidence="3">BP6-180914</strain>
    </source>
</reference>
<keyword evidence="4" id="KW-1185">Reference proteome</keyword>
<dbReference type="AlphaFoldDB" id="A0AA42CJ45"/>
<proteinExistence type="predicted"/>
<evidence type="ECO:0000313" key="3">
    <source>
        <dbReference type="EMBL" id="MCW6507606.1"/>
    </source>
</evidence>
<dbReference type="Pfam" id="PF07452">
    <property type="entry name" value="CHRD"/>
    <property type="match status" value="1"/>
</dbReference>
<dbReference type="PROSITE" id="PS50933">
    <property type="entry name" value="CHRD"/>
    <property type="match status" value="1"/>
</dbReference>
<evidence type="ECO:0000259" key="2">
    <source>
        <dbReference type="PROSITE" id="PS50933"/>
    </source>
</evidence>
<dbReference type="RefSeq" id="WP_282583972.1">
    <property type="nucleotide sequence ID" value="NZ_JAMOIM010000003.1"/>
</dbReference>
<accession>A0AA42CJ45</accession>
<name>A0AA42CJ45_9HYPH</name>
<sequence>MRHLLVVAALVATGSLAGAVQPASAEMITYKADLSAKNEVPPTGTAGTGHLTATYDTDSKALSYKIDYSGLSGPATAAHFHGPAPVGKNAGVVVPITGSLASPIEGKATLTSDQAKSLADGEMYFNVHTEAHKGGEIRGQVEKGS</sequence>
<evidence type="ECO:0000256" key="1">
    <source>
        <dbReference type="SAM" id="SignalP"/>
    </source>
</evidence>
<dbReference type="SMART" id="SM00754">
    <property type="entry name" value="CHRD"/>
    <property type="match status" value="1"/>
</dbReference>